<dbReference type="VEuPathDB" id="FungiDB:ASPTUDRAFT_118097"/>
<dbReference type="EMBL" id="KV878198">
    <property type="protein sequence ID" value="OJI85634.1"/>
    <property type="molecule type" value="Genomic_DNA"/>
</dbReference>
<proteinExistence type="predicted"/>
<dbReference type="AlphaFoldDB" id="A0A1L9N963"/>
<organism evidence="1 2">
    <name type="scientific">Aspergillus tubingensis (strain CBS 134.48)</name>
    <dbReference type="NCBI Taxonomy" id="767770"/>
    <lineage>
        <taxon>Eukaryota</taxon>
        <taxon>Fungi</taxon>
        <taxon>Dikarya</taxon>
        <taxon>Ascomycota</taxon>
        <taxon>Pezizomycotina</taxon>
        <taxon>Eurotiomycetes</taxon>
        <taxon>Eurotiomycetidae</taxon>
        <taxon>Eurotiales</taxon>
        <taxon>Aspergillaceae</taxon>
        <taxon>Aspergillus</taxon>
        <taxon>Aspergillus subgen. Circumdati</taxon>
    </lineage>
</organism>
<sequence>INIQDEVGFRTSLHHKYCTGIQITHHCIGKANGLHWRERWDSIKQSSQKVKICTCFAAIDILLPSPCTNSSRYSRQSSQ</sequence>
<dbReference type="Proteomes" id="UP000184304">
    <property type="component" value="Unassembled WGS sequence"/>
</dbReference>
<name>A0A1L9N963_ASPTC</name>
<evidence type="ECO:0000313" key="2">
    <source>
        <dbReference type="Proteomes" id="UP000184304"/>
    </source>
</evidence>
<protein>
    <submittedName>
        <fullName evidence="1">Uncharacterized protein</fullName>
    </submittedName>
</protein>
<accession>A0A1L9N963</accession>
<gene>
    <name evidence="1" type="ORF">ASPTUDRAFT_118097</name>
</gene>
<keyword evidence="2" id="KW-1185">Reference proteome</keyword>
<evidence type="ECO:0000313" key="1">
    <source>
        <dbReference type="EMBL" id="OJI85634.1"/>
    </source>
</evidence>
<dbReference type="OMA" id="ITHHCIG"/>
<reference evidence="2" key="1">
    <citation type="journal article" date="2017" name="Genome Biol.">
        <title>Comparative genomics reveals high biological diversity and specific adaptations in the industrially and medically important fungal genus Aspergillus.</title>
        <authorList>
            <person name="de Vries R.P."/>
            <person name="Riley R."/>
            <person name="Wiebenga A."/>
            <person name="Aguilar-Osorio G."/>
            <person name="Amillis S."/>
            <person name="Uchima C.A."/>
            <person name="Anderluh G."/>
            <person name="Asadollahi M."/>
            <person name="Askin M."/>
            <person name="Barry K."/>
            <person name="Battaglia E."/>
            <person name="Bayram O."/>
            <person name="Benocci T."/>
            <person name="Braus-Stromeyer S.A."/>
            <person name="Caldana C."/>
            <person name="Canovas D."/>
            <person name="Cerqueira G.C."/>
            <person name="Chen F."/>
            <person name="Chen W."/>
            <person name="Choi C."/>
            <person name="Clum A."/>
            <person name="Dos Santos R.A."/>
            <person name="Damasio A.R."/>
            <person name="Diallinas G."/>
            <person name="Emri T."/>
            <person name="Fekete E."/>
            <person name="Flipphi M."/>
            <person name="Freyberg S."/>
            <person name="Gallo A."/>
            <person name="Gournas C."/>
            <person name="Habgood R."/>
            <person name="Hainaut M."/>
            <person name="Harispe M.L."/>
            <person name="Henrissat B."/>
            <person name="Hilden K.S."/>
            <person name="Hope R."/>
            <person name="Hossain A."/>
            <person name="Karabika E."/>
            <person name="Karaffa L."/>
            <person name="Karanyi Z."/>
            <person name="Krasevec N."/>
            <person name="Kuo A."/>
            <person name="Kusch H."/>
            <person name="LaButti K."/>
            <person name="Lagendijk E.L."/>
            <person name="Lapidus A."/>
            <person name="Levasseur A."/>
            <person name="Lindquist E."/>
            <person name="Lipzen A."/>
            <person name="Logrieco A.F."/>
            <person name="MacCabe A."/>
            <person name="Maekelae M.R."/>
            <person name="Malavazi I."/>
            <person name="Melin P."/>
            <person name="Meyer V."/>
            <person name="Mielnichuk N."/>
            <person name="Miskei M."/>
            <person name="Molnar A.P."/>
            <person name="Mule G."/>
            <person name="Ngan C.Y."/>
            <person name="Orejas M."/>
            <person name="Orosz E."/>
            <person name="Ouedraogo J.P."/>
            <person name="Overkamp K.M."/>
            <person name="Park H.-S."/>
            <person name="Perrone G."/>
            <person name="Piumi F."/>
            <person name="Punt P.J."/>
            <person name="Ram A.F."/>
            <person name="Ramon A."/>
            <person name="Rauscher S."/>
            <person name="Record E."/>
            <person name="Riano-Pachon D.M."/>
            <person name="Robert V."/>
            <person name="Roehrig J."/>
            <person name="Ruller R."/>
            <person name="Salamov A."/>
            <person name="Salih N.S."/>
            <person name="Samson R.A."/>
            <person name="Sandor E."/>
            <person name="Sanguinetti M."/>
            <person name="Schuetze T."/>
            <person name="Sepcic K."/>
            <person name="Shelest E."/>
            <person name="Sherlock G."/>
            <person name="Sophianopoulou V."/>
            <person name="Squina F.M."/>
            <person name="Sun H."/>
            <person name="Susca A."/>
            <person name="Todd R.B."/>
            <person name="Tsang A."/>
            <person name="Unkles S.E."/>
            <person name="van de Wiele N."/>
            <person name="van Rossen-Uffink D."/>
            <person name="Oliveira J.V."/>
            <person name="Vesth T.C."/>
            <person name="Visser J."/>
            <person name="Yu J.-H."/>
            <person name="Zhou M."/>
            <person name="Andersen M.R."/>
            <person name="Archer D.B."/>
            <person name="Baker S.E."/>
            <person name="Benoit I."/>
            <person name="Brakhage A.A."/>
            <person name="Braus G.H."/>
            <person name="Fischer R."/>
            <person name="Frisvad J.C."/>
            <person name="Goldman G.H."/>
            <person name="Houbraken J."/>
            <person name="Oakley B."/>
            <person name="Pocsi I."/>
            <person name="Scazzocchio C."/>
            <person name="Seiboth B."/>
            <person name="vanKuyk P.A."/>
            <person name="Wortman J."/>
            <person name="Dyer P.S."/>
            <person name="Grigoriev I.V."/>
        </authorList>
    </citation>
    <scope>NUCLEOTIDE SEQUENCE [LARGE SCALE GENOMIC DNA]</scope>
    <source>
        <strain evidence="2">CBS 134.48</strain>
    </source>
</reference>
<feature type="non-terminal residue" evidence="1">
    <location>
        <position position="1"/>
    </location>
</feature>